<dbReference type="Proteomes" id="UP000887565">
    <property type="component" value="Unplaced"/>
</dbReference>
<proteinExistence type="predicted"/>
<organism evidence="2 3">
    <name type="scientific">Romanomermis culicivorax</name>
    <name type="common">Nematode worm</name>
    <dbReference type="NCBI Taxonomy" id="13658"/>
    <lineage>
        <taxon>Eukaryota</taxon>
        <taxon>Metazoa</taxon>
        <taxon>Ecdysozoa</taxon>
        <taxon>Nematoda</taxon>
        <taxon>Enoplea</taxon>
        <taxon>Dorylaimia</taxon>
        <taxon>Mermithida</taxon>
        <taxon>Mermithoidea</taxon>
        <taxon>Mermithidae</taxon>
        <taxon>Romanomermis</taxon>
    </lineage>
</organism>
<evidence type="ECO:0000313" key="2">
    <source>
        <dbReference type="Proteomes" id="UP000887565"/>
    </source>
</evidence>
<evidence type="ECO:0000313" key="3">
    <source>
        <dbReference type="WBParaSite" id="nRc.2.0.1.t00717-RA"/>
    </source>
</evidence>
<reference evidence="3" key="1">
    <citation type="submission" date="2022-11" db="UniProtKB">
        <authorList>
            <consortium name="WormBaseParasite"/>
        </authorList>
    </citation>
    <scope>IDENTIFICATION</scope>
</reference>
<keyword evidence="2" id="KW-1185">Reference proteome</keyword>
<dbReference type="WBParaSite" id="nRc.2.0.1.t00717-RA">
    <property type="protein sequence ID" value="nRc.2.0.1.t00717-RA"/>
    <property type="gene ID" value="nRc.2.0.1.g00717"/>
</dbReference>
<name>A0A915HF83_ROMCU</name>
<sequence length="224" mass="24464">MLGRAESPVDCQVATAAADHDLTDQELAAFDKSLPCHTNQQKLDLALNKMTAKTRITAAQKAKALNILQQNRDVFSLPGDKPTFTNKLTVSIDTGTAKPPHTGSHQGSFSVAPHGRKRRQLDQVLQDLPIDNPVHIATPVAVADPTQAPFRDCRHRYCQHNVHTDASCAADNVITIRSLYAPGRPQTVSTTRLKPFIRAPPNTFLPSKLADRICLTLHATNSLL</sequence>
<protein>
    <submittedName>
        <fullName evidence="3">Uncharacterized protein</fullName>
    </submittedName>
</protein>
<evidence type="ECO:0000256" key="1">
    <source>
        <dbReference type="SAM" id="MobiDB-lite"/>
    </source>
</evidence>
<feature type="region of interest" description="Disordered" evidence="1">
    <location>
        <begin position="96"/>
        <end position="115"/>
    </location>
</feature>
<dbReference type="AlphaFoldDB" id="A0A915HF83"/>
<accession>A0A915HF83</accession>